<keyword evidence="2" id="KW-0722">Serine protease inhibitor</keyword>
<evidence type="ECO:0000256" key="2">
    <source>
        <dbReference type="ARBA" id="ARBA00022900"/>
    </source>
</evidence>
<gene>
    <name evidence="5" type="ORF">ANCDUO_23714</name>
</gene>
<dbReference type="InterPro" id="IPR051368">
    <property type="entry name" value="SerProtInhib-TIL_Domain"/>
</dbReference>
<feature type="domain" description="TIL" evidence="4">
    <location>
        <begin position="116"/>
        <end position="176"/>
    </location>
</feature>
<dbReference type="GO" id="GO:0004867">
    <property type="term" value="F:serine-type endopeptidase inhibitor activity"/>
    <property type="evidence" value="ECO:0007669"/>
    <property type="project" value="UniProtKB-KW"/>
</dbReference>
<dbReference type="Gene3D" id="2.10.25.10">
    <property type="entry name" value="Laminin"/>
    <property type="match status" value="3"/>
</dbReference>
<dbReference type="InterPro" id="IPR002919">
    <property type="entry name" value="TIL_dom"/>
</dbReference>
<dbReference type="CDD" id="cd19941">
    <property type="entry name" value="TIL"/>
    <property type="match status" value="1"/>
</dbReference>
<keyword evidence="1" id="KW-0646">Protease inhibitor</keyword>
<keyword evidence="3" id="KW-1015">Disulfide bond</keyword>
<dbReference type="InterPro" id="IPR036084">
    <property type="entry name" value="Ser_inhib-like_sf"/>
</dbReference>
<sequence length="180" mass="19977">MCVCKPGFTFNSDGTKCIPVSQCPKEDQERYISYKKSTMNSEERPEQMGVQRTMKCGKNERIERHASACYPTCADPSPSACPHILLENVCRCKPGFIRNSKGQCTKHCSSEPWADPNAVRRKCGPSTHCQPSCDMKAVDLSCKNEKCIPNACVCKPGFILNNAFFTVKRCIPVSSCPRAV</sequence>
<dbReference type="AlphaFoldDB" id="A0A0C2FCG2"/>
<proteinExistence type="predicted"/>
<evidence type="ECO:0000259" key="4">
    <source>
        <dbReference type="Pfam" id="PF01826"/>
    </source>
</evidence>
<feature type="domain" description="TIL" evidence="4">
    <location>
        <begin position="56"/>
        <end position="106"/>
    </location>
</feature>
<dbReference type="PANTHER" id="PTHR23259:SF70">
    <property type="entry name" value="ACCESSORY GLAND PROTEIN ACP62F-RELATED"/>
    <property type="match status" value="1"/>
</dbReference>
<dbReference type="Pfam" id="PF01826">
    <property type="entry name" value="TIL"/>
    <property type="match status" value="2"/>
</dbReference>
<protein>
    <submittedName>
        <fullName evidence="5">Trypsin Inhibitor like cysteine rich domain protein</fullName>
    </submittedName>
</protein>
<evidence type="ECO:0000256" key="3">
    <source>
        <dbReference type="ARBA" id="ARBA00023157"/>
    </source>
</evidence>
<dbReference type="PANTHER" id="PTHR23259">
    <property type="entry name" value="RIDDLE"/>
    <property type="match status" value="1"/>
</dbReference>
<dbReference type="Proteomes" id="UP000054047">
    <property type="component" value="Unassembled WGS sequence"/>
</dbReference>
<reference evidence="5 6" key="1">
    <citation type="submission" date="2013-12" db="EMBL/GenBank/DDBJ databases">
        <title>Draft genome of the parsitic nematode Ancylostoma duodenale.</title>
        <authorList>
            <person name="Mitreva M."/>
        </authorList>
    </citation>
    <scope>NUCLEOTIDE SEQUENCE [LARGE SCALE GENOMIC DNA]</scope>
    <source>
        <strain evidence="5 6">Zhejiang</strain>
    </source>
</reference>
<evidence type="ECO:0000256" key="1">
    <source>
        <dbReference type="ARBA" id="ARBA00022690"/>
    </source>
</evidence>
<evidence type="ECO:0000313" key="6">
    <source>
        <dbReference type="Proteomes" id="UP000054047"/>
    </source>
</evidence>
<accession>A0A0C2FCG2</accession>
<organism evidence="5 6">
    <name type="scientific">Ancylostoma duodenale</name>
    <dbReference type="NCBI Taxonomy" id="51022"/>
    <lineage>
        <taxon>Eukaryota</taxon>
        <taxon>Metazoa</taxon>
        <taxon>Ecdysozoa</taxon>
        <taxon>Nematoda</taxon>
        <taxon>Chromadorea</taxon>
        <taxon>Rhabditida</taxon>
        <taxon>Rhabditina</taxon>
        <taxon>Rhabditomorpha</taxon>
        <taxon>Strongyloidea</taxon>
        <taxon>Ancylostomatidae</taxon>
        <taxon>Ancylostomatinae</taxon>
        <taxon>Ancylostoma</taxon>
    </lineage>
</organism>
<name>A0A0C2FCG2_9BILA</name>
<dbReference type="OrthoDB" id="5912264at2759"/>
<dbReference type="SUPFAM" id="SSF57567">
    <property type="entry name" value="Serine protease inhibitors"/>
    <property type="match status" value="2"/>
</dbReference>
<evidence type="ECO:0000313" key="5">
    <source>
        <dbReference type="EMBL" id="KIH46235.1"/>
    </source>
</evidence>
<dbReference type="EMBL" id="KN769772">
    <property type="protein sequence ID" value="KIH46235.1"/>
    <property type="molecule type" value="Genomic_DNA"/>
</dbReference>
<keyword evidence="6" id="KW-1185">Reference proteome</keyword>